<evidence type="ECO:0008006" key="3">
    <source>
        <dbReference type="Google" id="ProtNLM"/>
    </source>
</evidence>
<organism evidence="2">
    <name type="scientific">Nostoc sp. PCC 9201</name>
    <dbReference type="NCBI Taxonomy" id="2099382"/>
    <lineage>
        <taxon>Bacteria</taxon>
        <taxon>Bacillati</taxon>
        <taxon>Cyanobacteriota</taxon>
        <taxon>Cyanophyceae</taxon>
        <taxon>Nostocales</taxon>
        <taxon>Nostocaceae</taxon>
        <taxon>Nostoc</taxon>
    </lineage>
</organism>
<keyword evidence="1" id="KW-0812">Transmembrane</keyword>
<keyword evidence="1" id="KW-1133">Transmembrane helix</keyword>
<proteinExistence type="predicted"/>
<sequence length="70" mass="7136">MATIVISDISPVGYDLLFDSESYMTDISNNELDRVVGGTEPVSALVIGAIAFGTVVGAGLAGYGIGTLLK</sequence>
<evidence type="ECO:0000313" key="2">
    <source>
        <dbReference type="EMBL" id="AVH79626.1"/>
    </source>
</evidence>
<reference evidence="2" key="1">
    <citation type="journal article" date="2018" name="Science">
        <title>Natural noncanonical protein splicing yields products with diverse ?-amino acid residues.</title>
        <authorList>
            <person name="Morinaka B.I."/>
            <person name="Lakis E."/>
            <person name="Verest M."/>
            <person name="Helf M.J."/>
            <person name="Scalvenzi T."/>
            <person name="Vagstad A.L."/>
            <person name="Sims J."/>
            <person name="Sunagawa S."/>
            <person name="Gugger M."/>
            <person name="Piel J."/>
        </authorList>
    </citation>
    <scope>NUCLEOTIDE SEQUENCE</scope>
    <source>
        <strain evidence="2">PCC 9201</strain>
    </source>
</reference>
<keyword evidence="1" id="KW-0472">Membrane</keyword>
<protein>
    <recommendedName>
        <fullName evidence="3">Class IIb bacteriocin, lactobin A/cerein 7B family</fullName>
    </recommendedName>
</protein>
<dbReference type="AlphaFoldDB" id="A0A2P0ZGP6"/>
<evidence type="ECO:0000256" key="1">
    <source>
        <dbReference type="SAM" id="Phobius"/>
    </source>
</evidence>
<name>A0A2P0ZGP6_9NOSO</name>
<accession>A0A2P0ZGP6</accession>
<feature type="transmembrane region" description="Helical" evidence="1">
    <location>
        <begin position="42"/>
        <end position="65"/>
    </location>
</feature>
<dbReference type="EMBL" id="MG373777">
    <property type="protein sequence ID" value="AVH79626.1"/>
    <property type="molecule type" value="Genomic_DNA"/>
</dbReference>